<reference evidence="2 3" key="1">
    <citation type="journal article" date="2016" name="Nat. Commun.">
        <title>Thousands of microbial genomes shed light on interconnected biogeochemical processes in an aquifer system.</title>
        <authorList>
            <person name="Anantharaman K."/>
            <person name="Brown C.T."/>
            <person name="Hug L.A."/>
            <person name="Sharon I."/>
            <person name="Castelle C.J."/>
            <person name="Probst A.J."/>
            <person name="Thomas B.C."/>
            <person name="Singh A."/>
            <person name="Wilkins M.J."/>
            <person name="Karaoz U."/>
            <person name="Brodie E.L."/>
            <person name="Williams K.H."/>
            <person name="Hubbard S.S."/>
            <person name="Banfield J.F."/>
        </authorList>
    </citation>
    <scope>NUCLEOTIDE SEQUENCE [LARGE SCALE GENOMIC DNA]</scope>
</reference>
<name>A0A1F5WS26_9BACT</name>
<feature type="transmembrane region" description="Helical" evidence="1">
    <location>
        <begin position="38"/>
        <end position="55"/>
    </location>
</feature>
<dbReference type="Proteomes" id="UP000178425">
    <property type="component" value="Unassembled WGS sequence"/>
</dbReference>
<keyword evidence="1" id="KW-0812">Transmembrane</keyword>
<keyword evidence="1" id="KW-0472">Membrane</keyword>
<sequence length="100" mass="10869">MKGFFRTSVFLALAPIIAGAKTIDEIISVVEREIISPIKFLLIVGAAVLFLYGVVEMIMGASNEEARTTGKRHMIWGLIGLVIIVGVGAIIDVLKNFFAY</sequence>
<feature type="transmembrane region" description="Helical" evidence="1">
    <location>
        <begin position="75"/>
        <end position="94"/>
    </location>
</feature>
<dbReference type="AlphaFoldDB" id="A0A1F5WS26"/>
<organism evidence="2 3">
    <name type="scientific">Candidatus Giovannonibacteria bacterium RIFCSPHIGHO2_02_43_13</name>
    <dbReference type="NCBI Taxonomy" id="1798330"/>
    <lineage>
        <taxon>Bacteria</taxon>
        <taxon>Candidatus Giovannoniibacteriota</taxon>
    </lineage>
</organism>
<protein>
    <submittedName>
        <fullName evidence="2">Uncharacterized protein</fullName>
    </submittedName>
</protein>
<evidence type="ECO:0000313" key="2">
    <source>
        <dbReference type="EMBL" id="OGF78475.1"/>
    </source>
</evidence>
<proteinExistence type="predicted"/>
<evidence type="ECO:0000313" key="3">
    <source>
        <dbReference type="Proteomes" id="UP000178425"/>
    </source>
</evidence>
<gene>
    <name evidence="2" type="ORF">A2W54_03970</name>
</gene>
<comment type="caution">
    <text evidence="2">The sequence shown here is derived from an EMBL/GenBank/DDBJ whole genome shotgun (WGS) entry which is preliminary data.</text>
</comment>
<accession>A0A1F5WS26</accession>
<keyword evidence="1" id="KW-1133">Transmembrane helix</keyword>
<evidence type="ECO:0000256" key="1">
    <source>
        <dbReference type="SAM" id="Phobius"/>
    </source>
</evidence>
<dbReference type="EMBL" id="MFHI01000027">
    <property type="protein sequence ID" value="OGF78475.1"/>
    <property type="molecule type" value="Genomic_DNA"/>
</dbReference>
<dbReference type="InterPro" id="IPR043993">
    <property type="entry name" value="T4SS_pilin"/>
</dbReference>
<dbReference type="Pfam" id="PF18895">
    <property type="entry name" value="T4SS_pilin"/>
    <property type="match status" value="1"/>
</dbReference>